<dbReference type="AlphaFoldDB" id="A0A6J4JL73"/>
<keyword evidence="5 7" id="KW-1133">Transmembrane helix</keyword>
<evidence type="ECO:0008006" key="11">
    <source>
        <dbReference type="Google" id="ProtNLM"/>
    </source>
</evidence>
<organism evidence="10">
    <name type="scientific">uncultured Adhaeribacter sp</name>
    <dbReference type="NCBI Taxonomy" id="448109"/>
    <lineage>
        <taxon>Bacteria</taxon>
        <taxon>Pseudomonadati</taxon>
        <taxon>Bacteroidota</taxon>
        <taxon>Cytophagia</taxon>
        <taxon>Cytophagales</taxon>
        <taxon>Hymenobacteraceae</taxon>
        <taxon>Adhaeribacter</taxon>
        <taxon>environmental samples</taxon>
    </lineage>
</organism>
<dbReference type="Pfam" id="PF00924">
    <property type="entry name" value="MS_channel_2nd"/>
    <property type="match status" value="1"/>
</dbReference>
<dbReference type="InterPro" id="IPR010920">
    <property type="entry name" value="LSM_dom_sf"/>
</dbReference>
<feature type="transmembrane region" description="Helical" evidence="7">
    <location>
        <begin position="101"/>
        <end position="130"/>
    </location>
</feature>
<dbReference type="EMBL" id="CADCTJ010001040">
    <property type="protein sequence ID" value="CAA9281340.1"/>
    <property type="molecule type" value="Genomic_DNA"/>
</dbReference>
<evidence type="ECO:0000256" key="6">
    <source>
        <dbReference type="ARBA" id="ARBA00023136"/>
    </source>
</evidence>
<dbReference type="Pfam" id="PF21082">
    <property type="entry name" value="MS_channel_3rd"/>
    <property type="match status" value="1"/>
</dbReference>
<keyword evidence="4 7" id="KW-0812">Transmembrane</keyword>
<dbReference type="InterPro" id="IPR049278">
    <property type="entry name" value="MS_channel_C"/>
</dbReference>
<gene>
    <name evidence="10" type="ORF">AVDCRST_MAG95-3331</name>
</gene>
<dbReference type="InterPro" id="IPR011014">
    <property type="entry name" value="MscS_channel_TM-2"/>
</dbReference>
<feature type="transmembrane region" description="Helical" evidence="7">
    <location>
        <begin position="28"/>
        <end position="50"/>
    </location>
</feature>
<evidence type="ECO:0000259" key="9">
    <source>
        <dbReference type="Pfam" id="PF21082"/>
    </source>
</evidence>
<sequence>MLFTLINPFMPKNLFDLNRYRETLTTIFITYGARLLVALFLLLIGLWVVNRLVRLINRQMRVHEVDPSLRPFLSNVLNVSLKIMLLVAVIAQLGVEMTSVFTILGSAALAVGLALQGSLANFAGGVLILASKPFRVGDYIEAQNVAGNVCLINILNTVIKTPDNKTIYIPNGPLASGTIVNFDVEANRRADVRILVHYGNDIDLAKNLIQQIIEQDNRILKEPAPQVVAENTDLGINIFTRVWAERANVGPITNDLHDNIRAAFEQNNIRIAFRDPIPK</sequence>
<accession>A0A6J4JL73</accession>
<feature type="domain" description="Mechanosensitive ion channel MscS" evidence="8">
    <location>
        <begin position="118"/>
        <end position="182"/>
    </location>
</feature>
<comment type="subcellular location">
    <subcellularLocation>
        <location evidence="1">Cell membrane</location>
        <topology evidence="1">Multi-pass membrane protein</topology>
    </subcellularLocation>
</comment>
<dbReference type="PANTHER" id="PTHR30221">
    <property type="entry name" value="SMALL-CONDUCTANCE MECHANOSENSITIVE CHANNEL"/>
    <property type="match status" value="1"/>
</dbReference>
<dbReference type="SUPFAM" id="SSF50182">
    <property type="entry name" value="Sm-like ribonucleoproteins"/>
    <property type="match status" value="1"/>
</dbReference>
<keyword evidence="6 7" id="KW-0472">Membrane</keyword>
<dbReference type="SUPFAM" id="SSF82689">
    <property type="entry name" value="Mechanosensitive channel protein MscS (YggB), C-terminal domain"/>
    <property type="match status" value="1"/>
</dbReference>
<dbReference type="Gene3D" id="3.30.70.100">
    <property type="match status" value="1"/>
</dbReference>
<evidence type="ECO:0000256" key="5">
    <source>
        <dbReference type="ARBA" id="ARBA00022989"/>
    </source>
</evidence>
<evidence type="ECO:0000256" key="2">
    <source>
        <dbReference type="ARBA" id="ARBA00008017"/>
    </source>
</evidence>
<comment type="similarity">
    <text evidence="2">Belongs to the MscS (TC 1.A.23) family.</text>
</comment>
<dbReference type="PANTHER" id="PTHR30221:SF1">
    <property type="entry name" value="SMALL-CONDUCTANCE MECHANOSENSITIVE CHANNEL"/>
    <property type="match status" value="1"/>
</dbReference>
<name>A0A6J4JL73_9BACT</name>
<evidence type="ECO:0000313" key="10">
    <source>
        <dbReference type="EMBL" id="CAA9281340.1"/>
    </source>
</evidence>
<keyword evidence="3" id="KW-1003">Cell membrane</keyword>
<proteinExistence type="inferred from homology"/>
<dbReference type="Gene3D" id="1.10.287.1260">
    <property type="match status" value="1"/>
</dbReference>
<dbReference type="GO" id="GO:0008381">
    <property type="term" value="F:mechanosensitive monoatomic ion channel activity"/>
    <property type="evidence" value="ECO:0007669"/>
    <property type="project" value="InterPro"/>
</dbReference>
<dbReference type="InterPro" id="IPR045275">
    <property type="entry name" value="MscS_archaea/bacteria_type"/>
</dbReference>
<evidence type="ECO:0000256" key="4">
    <source>
        <dbReference type="ARBA" id="ARBA00022692"/>
    </source>
</evidence>
<dbReference type="InterPro" id="IPR023408">
    <property type="entry name" value="MscS_beta-dom_sf"/>
</dbReference>
<dbReference type="GO" id="GO:0005886">
    <property type="term" value="C:plasma membrane"/>
    <property type="evidence" value="ECO:0007669"/>
    <property type="project" value="UniProtKB-SubCell"/>
</dbReference>
<dbReference type="InterPro" id="IPR006685">
    <property type="entry name" value="MscS_channel_2nd"/>
</dbReference>
<dbReference type="Gene3D" id="2.30.30.60">
    <property type="match status" value="1"/>
</dbReference>
<evidence type="ECO:0000259" key="8">
    <source>
        <dbReference type="Pfam" id="PF00924"/>
    </source>
</evidence>
<reference evidence="10" key="1">
    <citation type="submission" date="2020-02" db="EMBL/GenBank/DDBJ databases">
        <authorList>
            <person name="Meier V. D."/>
        </authorList>
    </citation>
    <scope>NUCLEOTIDE SEQUENCE</scope>
    <source>
        <strain evidence="10">AVDCRST_MAG95</strain>
    </source>
</reference>
<dbReference type="InterPro" id="IPR011066">
    <property type="entry name" value="MscS_channel_C_sf"/>
</dbReference>
<evidence type="ECO:0000256" key="1">
    <source>
        <dbReference type="ARBA" id="ARBA00004651"/>
    </source>
</evidence>
<dbReference type="SUPFAM" id="SSF82861">
    <property type="entry name" value="Mechanosensitive channel protein MscS (YggB), transmembrane region"/>
    <property type="match status" value="1"/>
</dbReference>
<protein>
    <recommendedName>
        <fullName evidence="11">Small-conductance mechanosensitive channel</fullName>
    </recommendedName>
</protein>
<feature type="domain" description="Mechanosensitive ion channel MscS C-terminal" evidence="9">
    <location>
        <begin position="192"/>
        <end position="271"/>
    </location>
</feature>
<evidence type="ECO:0000256" key="3">
    <source>
        <dbReference type="ARBA" id="ARBA00022475"/>
    </source>
</evidence>
<feature type="transmembrane region" description="Helical" evidence="7">
    <location>
        <begin position="71"/>
        <end position="95"/>
    </location>
</feature>
<evidence type="ECO:0000256" key="7">
    <source>
        <dbReference type="SAM" id="Phobius"/>
    </source>
</evidence>